<evidence type="ECO:0000313" key="3">
    <source>
        <dbReference type="EMBL" id="TVS87376.1"/>
    </source>
</evidence>
<protein>
    <submittedName>
        <fullName evidence="3">Conjugal transfer protein TraJ</fullName>
    </submittedName>
</protein>
<dbReference type="AlphaFoldDB" id="A0A6H2NU15"/>
<dbReference type="Pfam" id="PF04335">
    <property type="entry name" value="VirB8"/>
    <property type="match status" value="1"/>
</dbReference>
<dbReference type="InterPro" id="IPR007430">
    <property type="entry name" value="VirB8"/>
</dbReference>
<dbReference type="EMBL" id="NWVK02000179">
    <property type="protein sequence ID" value="TVS87376.1"/>
    <property type="molecule type" value="Genomic_DNA"/>
</dbReference>
<dbReference type="GO" id="GO:0016020">
    <property type="term" value="C:membrane"/>
    <property type="evidence" value="ECO:0007669"/>
    <property type="project" value="InterPro"/>
</dbReference>
<keyword evidence="1" id="KW-0812">Transmembrane</keyword>
<name>A0A6H2NU15_WOLPI</name>
<sequence length="223" mass="26003">MEDKLLESVKNKSYFSKAVEWYCHRYLFCVAERSWMALIVSLLLVCLCLLILNIYLLFPVKKDLNFVKYMNHTEDEFSAMHKLSFSKKEDEYTSTARYLISKYIEIYESIKIVEPKYQENFIRNNSIHKIYQGFQEKTNKEAVSSPSSKRKTANINVITLSIDRSTKDLVTFAGNATVVFTTEQNKEVKDHTVEISFTLSSIKATLAGIIPFKFIVNGYKYRF</sequence>
<organism evidence="3">
    <name type="scientific">Wolbachia pipientis</name>
    <dbReference type="NCBI Taxonomy" id="955"/>
    <lineage>
        <taxon>Bacteria</taxon>
        <taxon>Pseudomonadati</taxon>
        <taxon>Pseudomonadota</taxon>
        <taxon>Alphaproteobacteria</taxon>
        <taxon>Rickettsiales</taxon>
        <taxon>Anaplasmataceae</taxon>
        <taxon>Wolbachieae</taxon>
        <taxon>Wolbachia</taxon>
    </lineage>
</organism>
<comment type="caution">
    <text evidence="3">The sequence shown here is derived from an EMBL/GenBank/DDBJ whole genome shotgun (WGS) entry which is preliminary data.</text>
</comment>
<accession>A0A6H2NU15</accession>
<feature type="transmembrane region" description="Helical" evidence="1">
    <location>
        <begin position="35"/>
        <end position="58"/>
    </location>
</feature>
<proteinExistence type="predicted"/>
<keyword evidence="1" id="KW-0472">Membrane</keyword>
<keyword evidence="1" id="KW-1133">Transmembrane helix</keyword>
<dbReference type="Proteomes" id="UP000217566">
    <property type="component" value="Unassembled WGS sequence"/>
</dbReference>
<dbReference type="Gene3D" id="3.10.450.230">
    <property type="entry name" value="VirB8 protein"/>
    <property type="match status" value="1"/>
</dbReference>
<reference evidence="3" key="1">
    <citation type="submission" date="2019-07" db="EMBL/GenBank/DDBJ databases">
        <title>Genome assemblies of Wolbachia strains wAlbA and wAlbB in wild caught Aedes albopictus specimens.</title>
        <authorList>
            <person name="Kulkarni A."/>
            <person name="Yu W."/>
            <person name="Xue R.-D."/>
            <person name="Ma Y."/>
            <person name="Xu J."/>
        </authorList>
    </citation>
    <scope>NUCLEOTIDE SEQUENCE</scope>
    <source>
        <strain evidence="3">FL2016</strain>
    </source>
</reference>
<evidence type="ECO:0000259" key="2">
    <source>
        <dbReference type="Pfam" id="PF04335"/>
    </source>
</evidence>
<feature type="domain" description="Bacterial virulence protein VirB8" evidence="2">
    <location>
        <begin position="25"/>
        <end position="197"/>
    </location>
</feature>
<dbReference type="OrthoDB" id="7163921at2"/>
<evidence type="ECO:0000256" key="1">
    <source>
        <dbReference type="SAM" id="Phobius"/>
    </source>
</evidence>
<gene>
    <name evidence="3" type="ORF">COM43_003515</name>
</gene>